<evidence type="ECO:0000256" key="1">
    <source>
        <dbReference type="ARBA" id="ARBA00004571"/>
    </source>
</evidence>
<dbReference type="Gene3D" id="2.60.40.1120">
    <property type="entry name" value="Carboxypeptidase-like, regulatory domain"/>
    <property type="match status" value="1"/>
</dbReference>
<evidence type="ECO:0000256" key="4">
    <source>
        <dbReference type="ARBA" id="ARBA00022692"/>
    </source>
</evidence>
<keyword evidence="2 7" id="KW-0813">Transport</keyword>
<proteinExistence type="inferred from homology"/>
<evidence type="ECO:0000256" key="2">
    <source>
        <dbReference type="ARBA" id="ARBA00022448"/>
    </source>
</evidence>
<dbReference type="AlphaFoldDB" id="A0A9X2Y0Y8"/>
<keyword evidence="9" id="KW-0675">Receptor</keyword>
<dbReference type="Proteomes" id="UP001155483">
    <property type="component" value="Unassembled WGS sequence"/>
</dbReference>
<dbReference type="InterPro" id="IPR012910">
    <property type="entry name" value="Plug_dom"/>
</dbReference>
<dbReference type="Gene3D" id="2.170.130.10">
    <property type="entry name" value="TonB-dependent receptor, plug domain"/>
    <property type="match status" value="1"/>
</dbReference>
<evidence type="ECO:0000256" key="3">
    <source>
        <dbReference type="ARBA" id="ARBA00022452"/>
    </source>
</evidence>
<evidence type="ECO:0000259" key="8">
    <source>
        <dbReference type="Pfam" id="PF07715"/>
    </source>
</evidence>
<comment type="subcellular location">
    <subcellularLocation>
        <location evidence="1 7">Cell outer membrane</location>
        <topology evidence="1 7">Multi-pass membrane protein</topology>
    </subcellularLocation>
</comment>
<keyword evidence="4 7" id="KW-0812">Transmembrane</keyword>
<comment type="similarity">
    <text evidence="7">Belongs to the TonB-dependent receptor family.</text>
</comment>
<dbReference type="PROSITE" id="PS52016">
    <property type="entry name" value="TONB_DEPENDENT_REC_3"/>
    <property type="match status" value="1"/>
</dbReference>
<keyword evidence="6 7" id="KW-0998">Cell outer membrane</keyword>
<dbReference type="InterPro" id="IPR039426">
    <property type="entry name" value="TonB-dep_rcpt-like"/>
</dbReference>
<dbReference type="InterPro" id="IPR037066">
    <property type="entry name" value="Plug_dom_sf"/>
</dbReference>
<dbReference type="InterPro" id="IPR023996">
    <property type="entry name" value="TonB-dep_OMP_SusC/RagA"/>
</dbReference>
<evidence type="ECO:0000313" key="10">
    <source>
        <dbReference type="Proteomes" id="UP001155483"/>
    </source>
</evidence>
<evidence type="ECO:0000256" key="6">
    <source>
        <dbReference type="ARBA" id="ARBA00023237"/>
    </source>
</evidence>
<dbReference type="GO" id="GO:0009279">
    <property type="term" value="C:cell outer membrane"/>
    <property type="evidence" value="ECO:0007669"/>
    <property type="project" value="UniProtKB-SubCell"/>
</dbReference>
<keyword evidence="3 7" id="KW-1134">Transmembrane beta strand</keyword>
<keyword evidence="10" id="KW-1185">Reference proteome</keyword>
<keyword evidence="5 7" id="KW-0472">Membrane</keyword>
<gene>
    <name evidence="9" type="ORF">OCK74_26465</name>
</gene>
<dbReference type="EMBL" id="JAOTIF010000041">
    <property type="protein sequence ID" value="MCU7552691.1"/>
    <property type="molecule type" value="Genomic_DNA"/>
</dbReference>
<sequence>MKQKSKHIYTHSQRSSLLFLFSFFFLASVYAQKENITLTGKVIDEATKQPLSGATVHIKGTTHEVITDDRGVFGFLTGQRLPVTYIVSYVGYQTSEVTLKEGSSIEVVLRQANSQLTDVLVVGYGRQRRSDVTGSIATVSSKALQQPSSSLDQTLKGAAAGVQVTQTSGQPGGGVSIRIRGGSSIQGGNEPLYVIDGFPIYNSASSAGAITGATVNPLSGINPADIESINILKDASATAIYGSRGANGVIIVTTKKGKSDRNQITYDASYGVQSLRKKIALLDAKGFAALRNDALYDTDPSKGKYQYLTEEQISQLGKGTDWQDEAFQKAPVQNHQLTISGGNAKTRYAVSGNYFNQDGIIKNTDFQRLSGRANLDVVASNRLKISSNFTASRTDANVAPNGIVSALLTMPPTATIYEPDGSYTLRNPFENIFSNPIAALNEQKNKTTTNRLFGTASGEYTILNGLELKVLLGTDVSNTKESSYIPSTIYEGASTNGAASSGAINTISWLNENTLSYSKKFSRHTIDALGGFTQQEFQRDIIRAGAQQFVTDDLEDNSLQSGATVVKPYSDNTRWVLHSFLGRVNYNFDQKYFLTASLRADGSSRFGKGNKWGYFPSAALSWKLSSEPFFDHLLPVINDLKLRASFGTTGNLEIGEYQSLSTLTSLTYLFGNTIVTGFTPNRLANSELGWETTYQYDAGVDVGLFHNRLTLTLDGYYKKTKDLLLNVEIPWTTGQPSSLQNFGSVQNKGFELGLNSRNFTGAFQWNTGINASINRNEVLSIGNGAQQYISGNYIIQVGQPLGLFYGTVTDGILQSHEVSEKGKYTGSAAPKGGDRLYKDINGDGTFTTAADRAIIGSAQPDIIYGISNDFSWKGFDLSIFFQGSEGNKILNSNKQTLELFTGQQNASAAALDRWTTTNPSNTIPRAKLDPAPVFSDRFIEDGSFVRLKTLTIGYSVPRALLQKVKLSNLRFYLIGQNLFTWTKYTGFDPEVTSGNNVSPGTDAGIYPISKVINAGVTVNF</sequence>
<dbReference type="RefSeq" id="WP_279300129.1">
    <property type="nucleotide sequence ID" value="NZ_JAOTIF010000041.1"/>
</dbReference>
<dbReference type="NCBIfam" id="TIGR04056">
    <property type="entry name" value="OMP_RagA_SusC"/>
    <property type="match status" value="1"/>
</dbReference>
<protein>
    <submittedName>
        <fullName evidence="9">TonB-dependent receptor</fullName>
    </submittedName>
</protein>
<evidence type="ECO:0000256" key="7">
    <source>
        <dbReference type="PROSITE-ProRule" id="PRU01360"/>
    </source>
</evidence>
<dbReference type="Gene3D" id="2.40.170.20">
    <property type="entry name" value="TonB-dependent receptor, beta-barrel domain"/>
    <property type="match status" value="1"/>
</dbReference>
<dbReference type="InterPro" id="IPR023997">
    <property type="entry name" value="TonB-dep_OMP_SusC/RagA_CS"/>
</dbReference>
<organism evidence="9 10">
    <name type="scientific">Paraflavisolibacter caeni</name>
    <dbReference type="NCBI Taxonomy" id="2982496"/>
    <lineage>
        <taxon>Bacteria</taxon>
        <taxon>Pseudomonadati</taxon>
        <taxon>Bacteroidota</taxon>
        <taxon>Chitinophagia</taxon>
        <taxon>Chitinophagales</taxon>
        <taxon>Chitinophagaceae</taxon>
        <taxon>Paraflavisolibacter</taxon>
    </lineage>
</organism>
<name>A0A9X2Y0Y8_9BACT</name>
<reference evidence="9" key="2">
    <citation type="submission" date="2023-04" db="EMBL/GenBank/DDBJ databases">
        <title>Paracnuella aquatica gen. nov., sp. nov., a member of the family Chitinophagaceae isolated from a hot spring.</title>
        <authorList>
            <person name="Wang C."/>
        </authorList>
    </citation>
    <scope>NUCLEOTIDE SEQUENCE</scope>
    <source>
        <strain evidence="9">LB-8</strain>
    </source>
</reference>
<accession>A0A9X2Y0Y8</accession>
<comment type="caution">
    <text evidence="9">The sequence shown here is derived from an EMBL/GenBank/DDBJ whole genome shotgun (WGS) entry which is preliminary data.</text>
</comment>
<feature type="domain" description="TonB-dependent receptor plug" evidence="8">
    <location>
        <begin position="130"/>
        <end position="249"/>
    </location>
</feature>
<dbReference type="Pfam" id="PF07715">
    <property type="entry name" value="Plug"/>
    <property type="match status" value="1"/>
</dbReference>
<dbReference type="Pfam" id="PF13715">
    <property type="entry name" value="CarbopepD_reg_2"/>
    <property type="match status" value="1"/>
</dbReference>
<dbReference type="SUPFAM" id="SSF56935">
    <property type="entry name" value="Porins"/>
    <property type="match status" value="1"/>
</dbReference>
<dbReference type="NCBIfam" id="TIGR04057">
    <property type="entry name" value="SusC_RagA_signa"/>
    <property type="match status" value="1"/>
</dbReference>
<dbReference type="SUPFAM" id="SSF49464">
    <property type="entry name" value="Carboxypeptidase regulatory domain-like"/>
    <property type="match status" value="1"/>
</dbReference>
<dbReference type="InterPro" id="IPR036942">
    <property type="entry name" value="Beta-barrel_TonB_sf"/>
</dbReference>
<dbReference type="InterPro" id="IPR008969">
    <property type="entry name" value="CarboxyPept-like_regulatory"/>
</dbReference>
<evidence type="ECO:0000313" key="9">
    <source>
        <dbReference type="EMBL" id="MCU7552691.1"/>
    </source>
</evidence>
<reference evidence="9" key="1">
    <citation type="submission" date="2022-09" db="EMBL/GenBank/DDBJ databases">
        <authorList>
            <person name="Yuan C."/>
            <person name="Ke Z."/>
        </authorList>
    </citation>
    <scope>NUCLEOTIDE SEQUENCE</scope>
    <source>
        <strain evidence="9">LB-8</strain>
    </source>
</reference>
<evidence type="ECO:0000256" key="5">
    <source>
        <dbReference type="ARBA" id="ARBA00023136"/>
    </source>
</evidence>